<evidence type="ECO:0000256" key="1">
    <source>
        <dbReference type="SAM" id="MobiDB-lite"/>
    </source>
</evidence>
<sequence>MLDDPAVLDRAFHALADPSRRSMVDRLSRGPASVSELARPLEMSLAAALQQVQVLEASGLVESRKTGRVRTCRLNEEAMQSAEQCLAERRGVWEHRLQRLGEVLDEQAATTDEDRSARRTTRKRASTS</sequence>
<dbReference type="Gene3D" id="1.10.10.10">
    <property type="entry name" value="Winged helix-like DNA-binding domain superfamily/Winged helix DNA-binding domain"/>
    <property type="match status" value="1"/>
</dbReference>
<dbReference type="Pfam" id="PF12840">
    <property type="entry name" value="HTH_20"/>
    <property type="match status" value="1"/>
</dbReference>
<protein>
    <submittedName>
        <fullName evidence="3">Winged helix-turn-helix transcriptional regulator</fullName>
    </submittedName>
</protein>
<dbReference type="PROSITE" id="PS50987">
    <property type="entry name" value="HTH_ARSR_2"/>
    <property type="match status" value="1"/>
</dbReference>
<dbReference type="Proteomes" id="UP000800981">
    <property type="component" value="Unassembled WGS sequence"/>
</dbReference>
<name>A0ABX0GXN6_9ACTN</name>
<dbReference type="SMART" id="SM00418">
    <property type="entry name" value="HTH_ARSR"/>
    <property type="match status" value="1"/>
</dbReference>
<dbReference type="EMBL" id="JAANNP010000006">
    <property type="protein sequence ID" value="NHC14460.1"/>
    <property type="molecule type" value="Genomic_DNA"/>
</dbReference>
<organism evidence="3 4">
    <name type="scientific">Motilibacter deserti</name>
    <dbReference type="NCBI Taxonomy" id="2714956"/>
    <lineage>
        <taxon>Bacteria</taxon>
        <taxon>Bacillati</taxon>
        <taxon>Actinomycetota</taxon>
        <taxon>Actinomycetes</taxon>
        <taxon>Motilibacterales</taxon>
        <taxon>Motilibacteraceae</taxon>
        <taxon>Motilibacter</taxon>
    </lineage>
</organism>
<keyword evidence="4" id="KW-1185">Reference proteome</keyword>
<dbReference type="SUPFAM" id="SSF46785">
    <property type="entry name" value="Winged helix' DNA-binding domain"/>
    <property type="match status" value="1"/>
</dbReference>
<dbReference type="InterPro" id="IPR036390">
    <property type="entry name" value="WH_DNA-bd_sf"/>
</dbReference>
<dbReference type="InterPro" id="IPR001845">
    <property type="entry name" value="HTH_ArsR_DNA-bd_dom"/>
</dbReference>
<evidence type="ECO:0000259" key="2">
    <source>
        <dbReference type="PROSITE" id="PS50987"/>
    </source>
</evidence>
<feature type="domain" description="HTH arsR-type" evidence="2">
    <location>
        <begin position="1"/>
        <end position="94"/>
    </location>
</feature>
<dbReference type="RefSeq" id="WP_166281994.1">
    <property type="nucleotide sequence ID" value="NZ_JAANNP010000006.1"/>
</dbReference>
<evidence type="ECO:0000313" key="4">
    <source>
        <dbReference type="Proteomes" id="UP000800981"/>
    </source>
</evidence>
<feature type="compositionally biased region" description="Basic residues" evidence="1">
    <location>
        <begin position="118"/>
        <end position="128"/>
    </location>
</feature>
<dbReference type="InterPro" id="IPR011991">
    <property type="entry name" value="ArsR-like_HTH"/>
</dbReference>
<accession>A0ABX0GXN6</accession>
<comment type="caution">
    <text evidence="3">The sequence shown here is derived from an EMBL/GenBank/DDBJ whole genome shotgun (WGS) entry which is preliminary data.</text>
</comment>
<dbReference type="PANTHER" id="PTHR38600:SF2">
    <property type="entry name" value="SLL0088 PROTEIN"/>
    <property type="match status" value="1"/>
</dbReference>
<reference evidence="3 4" key="1">
    <citation type="submission" date="2020-03" db="EMBL/GenBank/DDBJ databases">
        <title>Two novel Motilibacter sp.</title>
        <authorList>
            <person name="Liu S."/>
        </authorList>
    </citation>
    <scope>NUCLEOTIDE SEQUENCE [LARGE SCALE GENOMIC DNA]</scope>
    <source>
        <strain evidence="3 4">E257</strain>
    </source>
</reference>
<gene>
    <name evidence="3" type="ORF">G9H71_11790</name>
</gene>
<dbReference type="CDD" id="cd00090">
    <property type="entry name" value="HTH_ARSR"/>
    <property type="match status" value="1"/>
</dbReference>
<dbReference type="PANTHER" id="PTHR38600">
    <property type="entry name" value="TRANSCRIPTIONAL REGULATORY PROTEIN"/>
    <property type="match status" value="1"/>
</dbReference>
<dbReference type="NCBIfam" id="NF033788">
    <property type="entry name" value="HTH_metalloreg"/>
    <property type="match status" value="1"/>
</dbReference>
<feature type="region of interest" description="Disordered" evidence="1">
    <location>
        <begin position="107"/>
        <end position="128"/>
    </location>
</feature>
<evidence type="ECO:0000313" key="3">
    <source>
        <dbReference type="EMBL" id="NHC14460.1"/>
    </source>
</evidence>
<proteinExistence type="predicted"/>
<dbReference type="InterPro" id="IPR036388">
    <property type="entry name" value="WH-like_DNA-bd_sf"/>
</dbReference>